<name>A0AAD1ZNS9_9LAMI</name>
<dbReference type="InterPro" id="IPR044993">
    <property type="entry name" value="BXL"/>
</dbReference>
<keyword evidence="1" id="KW-0378">Hydrolase</keyword>
<dbReference type="Gene3D" id="3.20.20.300">
    <property type="entry name" value="Glycoside hydrolase, family 3, N-terminal domain"/>
    <property type="match status" value="1"/>
</dbReference>
<evidence type="ECO:0008006" key="4">
    <source>
        <dbReference type="Google" id="ProtNLM"/>
    </source>
</evidence>
<dbReference type="AlphaFoldDB" id="A0AAD1ZNS9"/>
<dbReference type="InterPro" id="IPR017853">
    <property type="entry name" value="GH"/>
</dbReference>
<dbReference type="GO" id="GO:0031222">
    <property type="term" value="P:arabinan catabolic process"/>
    <property type="evidence" value="ECO:0007669"/>
    <property type="project" value="TreeGrafter"/>
</dbReference>
<proteinExistence type="predicted"/>
<dbReference type="GO" id="GO:0046556">
    <property type="term" value="F:alpha-L-arabinofuranosidase activity"/>
    <property type="evidence" value="ECO:0007669"/>
    <property type="project" value="TreeGrafter"/>
</dbReference>
<sequence>MYNLGHAELTFWSPNIDVVQDLRLGRALMTIGEDPFTVGTYAANYVSGLHDVEGIESTDDPNSRPLKVAACCRHYAAYDIDNLLGIDRTYYDALVTDKSSWRLPKNPLNFLFGNRFRLNLIEIWAEGVDKHALGFSLLRKVCAIGSDLLGYPVILFYLACLVQW</sequence>
<dbReference type="PANTHER" id="PTHR42721">
    <property type="entry name" value="SUGAR HYDROLASE-RELATED"/>
    <property type="match status" value="1"/>
</dbReference>
<accession>A0AAD1ZNS9</accession>
<dbReference type="GO" id="GO:0009044">
    <property type="term" value="F:xylan 1,4-beta-xylosidase activity"/>
    <property type="evidence" value="ECO:0007669"/>
    <property type="project" value="InterPro"/>
</dbReference>
<evidence type="ECO:0000256" key="1">
    <source>
        <dbReference type="ARBA" id="ARBA00022801"/>
    </source>
</evidence>
<dbReference type="GO" id="GO:0045493">
    <property type="term" value="P:xylan catabolic process"/>
    <property type="evidence" value="ECO:0007669"/>
    <property type="project" value="InterPro"/>
</dbReference>
<dbReference type="InterPro" id="IPR036962">
    <property type="entry name" value="Glyco_hydro_3_N_sf"/>
</dbReference>
<gene>
    <name evidence="2" type="ORF">FPE_LOCUS20696</name>
</gene>
<evidence type="ECO:0000313" key="2">
    <source>
        <dbReference type="EMBL" id="CAI9773266.1"/>
    </source>
</evidence>
<organism evidence="2 3">
    <name type="scientific">Fraxinus pennsylvanica</name>
    <dbReference type="NCBI Taxonomy" id="56036"/>
    <lineage>
        <taxon>Eukaryota</taxon>
        <taxon>Viridiplantae</taxon>
        <taxon>Streptophyta</taxon>
        <taxon>Embryophyta</taxon>
        <taxon>Tracheophyta</taxon>
        <taxon>Spermatophyta</taxon>
        <taxon>Magnoliopsida</taxon>
        <taxon>eudicotyledons</taxon>
        <taxon>Gunneridae</taxon>
        <taxon>Pentapetalae</taxon>
        <taxon>asterids</taxon>
        <taxon>lamiids</taxon>
        <taxon>Lamiales</taxon>
        <taxon>Oleaceae</taxon>
        <taxon>Oleeae</taxon>
        <taxon>Fraxinus</taxon>
    </lineage>
</organism>
<protein>
    <recommendedName>
        <fullName evidence="4">Glycoside hydrolase family 3 N-terminal domain-containing protein</fullName>
    </recommendedName>
</protein>
<keyword evidence="3" id="KW-1185">Reference proteome</keyword>
<evidence type="ECO:0000313" key="3">
    <source>
        <dbReference type="Proteomes" id="UP000834106"/>
    </source>
</evidence>
<dbReference type="EMBL" id="OU503047">
    <property type="protein sequence ID" value="CAI9773266.1"/>
    <property type="molecule type" value="Genomic_DNA"/>
</dbReference>
<dbReference type="SUPFAM" id="SSF51445">
    <property type="entry name" value="(Trans)glycosidases"/>
    <property type="match status" value="1"/>
</dbReference>
<dbReference type="PANTHER" id="PTHR42721:SF11">
    <property type="entry name" value="BETA-D-XYLOSIDASE 5-RELATED"/>
    <property type="match status" value="1"/>
</dbReference>
<reference evidence="2" key="1">
    <citation type="submission" date="2023-05" db="EMBL/GenBank/DDBJ databases">
        <authorList>
            <person name="Huff M."/>
        </authorList>
    </citation>
    <scope>NUCLEOTIDE SEQUENCE</scope>
</reference>
<dbReference type="Proteomes" id="UP000834106">
    <property type="component" value="Chromosome 12"/>
</dbReference>